<protein>
    <submittedName>
        <fullName evidence="1">Uncharacterized protein</fullName>
    </submittedName>
</protein>
<accession>A0A0E9T9Y7</accession>
<organism evidence="1">
    <name type="scientific">Anguilla anguilla</name>
    <name type="common">European freshwater eel</name>
    <name type="synonym">Muraena anguilla</name>
    <dbReference type="NCBI Taxonomy" id="7936"/>
    <lineage>
        <taxon>Eukaryota</taxon>
        <taxon>Metazoa</taxon>
        <taxon>Chordata</taxon>
        <taxon>Craniata</taxon>
        <taxon>Vertebrata</taxon>
        <taxon>Euteleostomi</taxon>
        <taxon>Actinopterygii</taxon>
        <taxon>Neopterygii</taxon>
        <taxon>Teleostei</taxon>
        <taxon>Anguilliformes</taxon>
        <taxon>Anguillidae</taxon>
        <taxon>Anguilla</taxon>
    </lineage>
</organism>
<proteinExistence type="predicted"/>
<reference evidence="1" key="2">
    <citation type="journal article" date="2015" name="Fish Shellfish Immunol.">
        <title>Early steps in the European eel (Anguilla anguilla)-Vibrio vulnificus interaction in the gills: Role of the RtxA13 toxin.</title>
        <authorList>
            <person name="Callol A."/>
            <person name="Pajuelo D."/>
            <person name="Ebbesson L."/>
            <person name="Teles M."/>
            <person name="MacKenzie S."/>
            <person name="Amaro C."/>
        </authorList>
    </citation>
    <scope>NUCLEOTIDE SEQUENCE</scope>
</reference>
<name>A0A0E9T9Y7_ANGAN</name>
<evidence type="ECO:0000313" key="1">
    <source>
        <dbReference type="EMBL" id="JAH49700.1"/>
    </source>
</evidence>
<reference evidence="1" key="1">
    <citation type="submission" date="2014-11" db="EMBL/GenBank/DDBJ databases">
        <authorList>
            <person name="Amaro Gonzalez C."/>
        </authorList>
    </citation>
    <scope>NUCLEOTIDE SEQUENCE</scope>
</reference>
<dbReference type="EMBL" id="GBXM01058877">
    <property type="protein sequence ID" value="JAH49700.1"/>
    <property type="molecule type" value="Transcribed_RNA"/>
</dbReference>
<dbReference type="AlphaFoldDB" id="A0A0E9T9Y7"/>
<sequence length="28" mass="3299">MCTVSCLLLWKCRASACIHLRFDRDYGH</sequence>